<proteinExistence type="predicted"/>
<dbReference type="Proteomes" id="UP000499080">
    <property type="component" value="Unassembled WGS sequence"/>
</dbReference>
<keyword evidence="2" id="KW-1185">Reference proteome</keyword>
<evidence type="ECO:0000313" key="2">
    <source>
        <dbReference type="Proteomes" id="UP000499080"/>
    </source>
</evidence>
<evidence type="ECO:0000313" key="1">
    <source>
        <dbReference type="EMBL" id="GBN18606.1"/>
    </source>
</evidence>
<dbReference type="AlphaFoldDB" id="A0A4Y2LYM9"/>
<feature type="non-terminal residue" evidence="1">
    <location>
        <position position="46"/>
    </location>
</feature>
<gene>
    <name evidence="1" type="ORF">AVEN_164128_1</name>
</gene>
<comment type="caution">
    <text evidence="1">The sequence shown here is derived from an EMBL/GenBank/DDBJ whole genome shotgun (WGS) entry which is preliminary data.</text>
</comment>
<reference evidence="1 2" key="1">
    <citation type="journal article" date="2019" name="Sci. Rep.">
        <title>Orb-weaving spider Araneus ventricosus genome elucidates the spidroin gene catalogue.</title>
        <authorList>
            <person name="Kono N."/>
            <person name="Nakamura H."/>
            <person name="Ohtoshi R."/>
            <person name="Moran D.A.P."/>
            <person name="Shinohara A."/>
            <person name="Yoshida Y."/>
            <person name="Fujiwara M."/>
            <person name="Mori M."/>
            <person name="Tomita M."/>
            <person name="Arakawa K."/>
        </authorList>
    </citation>
    <scope>NUCLEOTIDE SEQUENCE [LARGE SCALE GENOMIC DNA]</scope>
</reference>
<sequence>MKTTEKCAVYVFIAALIISNCYFVDSAACKGCTVQPCICTGEKGPP</sequence>
<organism evidence="1 2">
    <name type="scientific">Araneus ventricosus</name>
    <name type="common">Orbweaver spider</name>
    <name type="synonym">Epeira ventricosa</name>
    <dbReference type="NCBI Taxonomy" id="182803"/>
    <lineage>
        <taxon>Eukaryota</taxon>
        <taxon>Metazoa</taxon>
        <taxon>Ecdysozoa</taxon>
        <taxon>Arthropoda</taxon>
        <taxon>Chelicerata</taxon>
        <taxon>Arachnida</taxon>
        <taxon>Araneae</taxon>
        <taxon>Araneomorphae</taxon>
        <taxon>Entelegynae</taxon>
        <taxon>Araneoidea</taxon>
        <taxon>Araneidae</taxon>
        <taxon>Araneus</taxon>
    </lineage>
</organism>
<name>A0A4Y2LYM9_ARAVE</name>
<protein>
    <submittedName>
        <fullName evidence="1">Uncharacterized protein</fullName>
    </submittedName>
</protein>
<dbReference type="EMBL" id="BGPR01006394">
    <property type="protein sequence ID" value="GBN18606.1"/>
    <property type="molecule type" value="Genomic_DNA"/>
</dbReference>
<accession>A0A4Y2LYM9</accession>